<accession>A0ABD3BNS8</accession>
<dbReference type="AlphaFoldDB" id="A0ABD3BNS8"/>
<comment type="caution">
    <text evidence="1">The sequence shown here is derived from an EMBL/GenBank/DDBJ whole genome shotgun (WGS) entry which is preliminary data.</text>
</comment>
<proteinExistence type="predicted"/>
<keyword evidence="2" id="KW-1185">Reference proteome</keyword>
<organism evidence="1 2">
    <name type="scientific">Castilleja foliolosa</name>
    <dbReference type="NCBI Taxonomy" id="1961234"/>
    <lineage>
        <taxon>Eukaryota</taxon>
        <taxon>Viridiplantae</taxon>
        <taxon>Streptophyta</taxon>
        <taxon>Embryophyta</taxon>
        <taxon>Tracheophyta</taxon>
        <taxon>Spermatophyta</taxon>
        <taxon>Magnoliopsida</taxon>
        <taxon>eudicotyledons</taxon>
        <taxon>Gunneridae</taxon>
        <taxon>Pentapetalae</taxon>
        <taxon>asterids</taxon>
        <taxon>lamiids</taxon>
        <taxon>Lamiales</taxon>
        <taxon>Orobanchaceae</taxon>
        <taxon>Pedicularideae</taxon>
        <taxon>Castillejinae</taxon>
        <taxon>Castilleja</taxon>
    </lineage>
</organism>
<protein>
    <submittedName>
        <fullName evidence="1">Uncharacterized protein</fullName>
    </submittedName>
</protein>
<dbReference type="Proteomes" id="UP001632038">
    <property type="component" value="Unassembled WGS sequence"/>
</dbReference>
<sequence>MSNMEHTQFIVVNRLSPSPAFAPANPSHRTNQVQA</sequence>
<name>A0ABD3BNS8_9LAMI</name>
<dbReference type="EMBL" id="JAVIJP010000069">
    <property type="protein sequence ID" value="KAL3619161.1"/>
    <property type="molecule type" value="Genomic_DNA"/>
</dbReference>
<evidence type="ECO:0000313" key="1">
    <source>
        <dbReference type="EMBL" id="KAL3619161.1"/>
    </source>
</evidence>
<evidence type="ECO:0000313" key="2">
    <source>
        <dbReference type="Proteomes" id="UP001632038"/>
    </source>
</evidence>
<reference evidence="2" key="1">
    <citation type="journal article" date="2024" name="IScience">
        <title>Strigolactones Initiate the Formation of Haustorium-like Structures in Castilleja.</title>
        <authorList>
            <person name="Buerger M."/>
            <person name="Peterson D."/>
            <person name="Chory J."/>
        </authorList>
    </citation>
    <scope>NUCLEOTIDE SEQUENCE [LARGE SCALE GENOMIC DNA]</scope>
</reference>
<gene>
    <name evidence="1" type="ORF">CASFOL_036731</name>
</gene>